<sequence>MDVQGVVVITEDVQNVHLLLEYRPHIDVSLTCEHDPKLQEYCVCRQNMPQFDSEGIPNQAPETNKPMILNGPTSRNREVQIRRSSVLLENISLWNLRNGVILQHIKIHISIDSVFHKKNGPITVSCMRQLCLLTIPQTWKVDSSLNTTFCRYPFSISIFNSMSQAKSYRVDVTSCAEHRG</sequence>
<reference evidence="1 2" key="1">
    <citation type="journal article" date="2022" name="Allergy">
        <title>Genome assembly and annotation of Periplaneta americana reveal a comprehensive cockroach allergen profile.</title>
        <authorList>
            <person name="Wang L."/>
            <person name="Xiong Q."/>
            <person name="Saelim N."/>
            <person name="Wang L."/>
            <person name="Nong W."/>
            <person name="Wan A.T."/>
            <person name="Shi M."/>
            <person name="Liu X."/>
            <person name="Cao Q."/>
            <person name="Hui J.H.L."/>
            <person name="Sookrung N."/>
            <person name="Leung T.F."/>
            <person name="Tungtrongchitr A."/>
            <person name="Tsui S.K.W."/>
        </authorList>
    </citation>
    <scope>NUCLEOTIDE SEQUENCE [LARGE SCALE GENOMIC DNA]</scope>
    <source>
        <strain evidence="1">PWHHKU_190912</strain>
    </source>
</reference>
<keyword evidence="2" id="KW-1185">Reference proteome</keyword>
<dbReference type="EMBL" id="JAJSOF020000005">
    <property type="protein sequence ID" value="KAJ4447248.1"/>
    <property type="molecule type" value="Genomic_DNA"/>
</dbReference>
<protein>
    <submittedName>
        <fullName evidence="1">Uncharacterized protein</fullName>
    </submittedName>
</protein>
<organism evidence="1 2">
    <name type="scientific">Periplaneta americana</name>
    <name type="common">American cockroach</name>
    <name type="synonym">Blatta americana</name>
    <dbReference type="NCBI Taxonomy" id="6978"/>
    <lineage>
        <taxon>Eukaryota</taxon>
        <taxon>Metazoa</taxon>
        <taxon>Ecdysozoa</taxon>
        <taxon>Arthropoda</taxon>
        <taxon>Hexapoda</taxon>
        <taxon>Insecta</taxon>
        <taxon>Pterygota</taxon>
        <taxon>Neoptera</taxon>
        <taxon>Polyneoptera</taxon>
        <taxon>Dictyoptera</taxon>
        <taxon>Blattodea</taxon>
        <taxon>Blattoidea</taxon>
        <taxon>Blattidae</taxon>
        <taxon>Blattinae</taxon>
        <taxon>Periplaneta</taxon>
    </lineage>
</organism>
<name>A0ABQ8TLS1_PERAM</name>
<dbReference type="Proteomes" id="UP001148838">
    <property type="component" value="Unassembled WGS sequence"/>
</dbReference>
<gene>
    <name evidence="1" type="ORF">ANN_09252</name>
</gene>
<comment type="caution">
    <text evidence="1">The sequence shown here is derived from an EMBL/GenBank/DDBJ whole genome shotgun (WGS) entry which is preliminary data.</text>
</comment>
<evidence type="ECO:0000313" key="2">
    <source>
        <dbReference type="Proteomes" id="UP001148838"/>
    </source>
</evidence>
<evidence type="ECO:0000313" key="1">
    <source>
        <dbReference type="EMBL" id="KAJ4447248.1"/>
    </source>
</evidence>
<accession>A0ABQ8TLS1</accession>
<proteinExistence type="predicted"/>